<dbReference type="Pfam" id="PF01512">
    <property type="entry name" value="Complex1_51K"/>
    <property type="match status" value="1"/>
</dbReference>
<dbReference type="InterPro" id="IPR001949">
    <property type="entry name" value="NADH-UbQ_OxRdtase_51kDa_CS"/>
</dbReference>
<dbReference type="SUPFAM" id="SSF142984">
    <property type="entry name" value="Nqo1 middle domain-like"/>
    <property type="match status" value="1"/>
</dbReference>
<gene>
    <name evidence="9" type="primary">nqo1</name>
    <name evidence="9" type="ORF">DSM104440_01008</name>
</gene>
<dbReference type="InterPro" id="IPR037207">
    <property type="entry name" value="Nuop51_4Fe4S-bd_sf"/>
</dbReference>
<dbReference type="SUPFAM" id="SSF142019">
    <property type="entry name" value="Nqo1 FMN-binding domain-like"/>
    <property type="match status" value="1"/>
</dbReference>
<dbReference type="InterPro" id="IPR037225">
    <property type="entry name" value="Nuo51_FMN-bd_sf"/>
</dbReference>
<dbReference type="FunFam" id="3.40.50.11540:FF:000001">
    <property type="entry name" value="NADH dehydrogenase [ubiquinone] flavoprotein 1, mitochondrial"/>
    <property type="match status" value="1"/>
</dbReference>
<accession>A0A6M4H4X5</accession>
<feature type="domain" description="NADH-ubiquinone oxidoreductase 51kDa subunit iron-sulphur binding" evidence="8">
    <location>
        <begin position="328"/>
        <end position="373"/>
    </location>
</feature>
<dbReference type="AlphaFoldDB" id="A0A6M4H4X5"/>
<evidence type="ECO:0000256" key="5">
    <source>
        <dbReference type="ARBA" id="ARBA00022723"/>
    </source>
</evidence>
<keyword evidence="10" id="KW-1185">Reference proteome</keyword>
<dbReference type="SMART" id="SM00928">
    <property type="entry name" value="NADH_4Fe-4S"/>
    <property type="match status" value="1"/>
</dbReference>
<comment type="cofactor">
    <cofactor evidence="2">
        <name>[4Fe-4S] cluster</name>
        <dbReference type="ChEBI" id="CHEBI:49883"/>
    </cofactor>
</comment>
<dbReference type="Pfam" id="PF22461">
    <property type="entry name" value="SLBB_2"/>
    <property type="match status" value="1"/>
</dbReference>
<evidence type="ECO:0000256" key="4">
    <source>
        <dbReference type="ARBA" id="ARBA00022485"/>
    </source>
</evidence>
<dbReference type="Gene3D" id="3.40.50.11540">
    <property type="entry name" value="NADH-ubiquinone oxidoreductase 51kDa subunit"/>
    <property type="match status" value="1"/>
</dbReference>
<evidence type="ECO:0000256" key="3">
    <source>
        <dbReference type="ARBA" id="ARBA00007523"/>
    </source>
</evidence>
<evidence type="ECO:0000256" key="2">
    <source>
        <dbReference type="ARBA" id="ARBA00001966"/>
    </source>
</evidence>
<dbReference type="FunFam" id="1.20.1440.230:FF:000001">
    <property type="entry name" value="Mitochondrial NADH dehydrogenase flavoprotein 1"/>
    <property type="match status" value="1"/>
</dbReference>
<dbReference type="RefSeq" id="WP_212758211.1">
    <property type="nucleotide sequence ID" value="NZ_CP053073.1"/>
</dbReference>
<dbReference type="GO" id="GO:0008137">
    <property type="term" value="F:NADH dehydrogenase (ubiquinone) activity"/>
    <property type="evidence" value="ECO:0007669"/>
    <property type="project" value="InterPro"/>
</dbReference>
<evidence type="ECO:0000259" key="8">
    <source>
        <dbReference type="SMART" id="SM00928"/>
    </source>
</evidence>
<keyword evidence="5" id="KW-0479">Metal-binding</keyword>
<dbReference type="Gene3D" id="1.20.1440.230">
    <property type="entry name" value="NADH-ubiquinone oxidoreductase 51kDa subunit, iron-sulphur binding domain"/>
    <property type="match status" value="1"/>
</dbReference>
<dbReference type="InterPro" id="IPR054765">
    <property type="entry name" value="SLBB_dom"/>
</dbReference>
<dbReference type="KEGG" id="upl:DSM104440_01008"/>
<reference evidence="9 10" key="1">
    <citation type="submission" date="2020-04" db="EMBL/GenBank/DDBJ databases">
        <title>Usitatibacter rugosus gen. nov., sp. nov. and Usitatibacter palustris sp. nov., novel members of Usitatibacteraceae fam. nov. within the order Nitrosomonadales isolated from soil.</title>
        <authorList>
            <person name="Huber K.J."/>
            <person name="Neumann-Schaal M."/>
            <person name="Geppert A."/>
            <person name="Luckner M."/>
            <person name="Wanner G."/>
            <person name="Overmann J."/>
        </authorList>
    </citation>
    <scope>NUCLEOTIDE SEQUENCE [LARGE SCALE GENOMIC DNA]</scope>
    <source>
        <strain evidence="9 10">Swamp67</strain>
    </source>
</reference>
<name>A0A6M4H4X5_9PROT</name>
<keyword evidence="6" id="KW-0408">Iron</keyword>
<organism evidence="9 10">
    <name type="scientific">Usitatibacter palustris</name>
    <dbReference type="NCBI Taxonomy" id="2732487"/>
    <lineage>
        <taxon>Bacteria</taxon>
        <taxon>Pseudomonadati</taxon>
        <taxon>Pseudomonadota</taxon>
        <taxon>Betaproteobacteria</taxon>
        <taxon>Nitrosomonadales</taxon>
        <taxon>Usitatibacteraceae</taxon>
        <taxon>Usitatibacter</taxon>
    </lineage>
</organism>
<evidence type="ECO:0000313" key="9">
    <source>
        <dbReference type="EMBL" id="QJR14215.1"/>
    </source>
</evidence>
<dbReference type="PROSITE" id="PS00645">
    <property type="entry name" value="COMPLEX1_51K_2"/>
    <property type="match status" value="1"/>
</dbReference>
<dbReference type="Pfam" id="PF10589">
    <property type="entry name" value="NADH_4Fe-4S"/>
    <property type="match status" value="1"/>
</dbReference>
<comment type="similarity">
    <text evidence="3">Belongs to the complex I 51 kDa subunit family.</text>
</comment>
<dbReference type="SUPFAM" id="SSF140490">
    <property type="entry name" value="Nqo1C-terminal domain-like"/>
    <property type="match status" value="1"/>
</dbReference>
<dbReference type="GO" id="GO:0010181">
    <property type="term" value="F:FMN binding"/>
    <property type="evidence" value="ECO:0007669"/>
    <property type="project" value="InterPro"/>
</dbReference>
<evidence type="ECO:0000313" key="10">
    <source>
        <dbReference type="Proteomes" id="UP000503096"/>
    </source>
</evidence>
<dbReference type="Gene3D" id="3.10.20.600">
    <property type="match status" value="1"/>
</dbReference>
<dbReference type="InParanoid" id="A0A6M4H4X5"/>
<evidence type="ECO:0000256" key="7">
    <source>
        <dbReference type="ARBA" id="ARBA00023014"/>
    </source>
</evidence>
<dbReference type="Gene3D" id="6.10.250.1450">
    <property type="match status" value="1"/>
</dbReference>
<protein>
    <submittedName>
        <fullName evidence="9">NADH-quinone oxidoreductase subunit 1</fullName>
    </submittedName>
</protein>
<sequence>MGARLLMNFELTPTSHTLADYRARGGYRAIEKALGEMTPQQVTAEVTASGIQGRGGANFSAGRKWSVVNLSDGQPHYLCANADEGEPGTFKDRWILENAPHLLLESMLIAAYALQVRHAFIYIRGEFDLPWRRISGALEEAYAAGYFGKPLFGTDFVCDLVVYRGAGSYVCGEASGLLSSLEGKRGYPRNRPPRLTVRGLYQRPTVVNNVETLSNIAGIINGGAEAFKATGTKKSPGTRLISISGHINKPGVYEIEPGGAFREFIFDTCGGVPGGRKVKAIIPGGISTKVVTGEEVDRLTLDNEALATVGSGMGSGGMVVIGEGTCMVRLLQVLLRFYHHESCGQCTPCREGMGWMHRIIDRIVAGGGRPEDLEQLKKISAWNDGNTICGMGDAAGYATVGILAKFSDEFEYFIAHGRSRHDGNLECRAST</sequence>
<dbReference type="EMBL" id="CP053073">
    <property type="protein sequence ID" value="QJR14215.1"/>
    <property type="molecule type" value="Genomic_DNA"/>
</dbReference>
<dbReference type="NCBIfam" id="NF010120">
    <property type="entry name" value="PRK13596.1"/>
    <property type="match status" value="1"/>
</dbReference>
<evidence type="ECO:0000256" key="6">
    <source>
        <dbReference type="ARBA" id="ARBA00023004"/>
    </source>
</evidence>
<dbReference type="PANTHER" id="PTHR43578:SF3">
    <property type="entry name" value="NADH-QUINONE OXIDOREDUCTASE SUBUNIT F"/>
    <property type="match status" value="1"/>
</dbReference>
<dbReference type="GO" id="GO:0051539">
    <property type="term" value="F:4 iron, 4 sulfur cluster binding"/>
    <property type="evidence" value="ECO:0007669"/>
    <property type="project" value="UniProtKB-KW"/>
</dbReference>
<dbReference type="InterPro" id="IPR019575">
    <property type="entry name" value="Nuop51_4Fe4S-bd"/>
</dbReference>
<dbReference type="InterPro" id="IPR011538">
    <property type="entry name" value="Nuo51_FMN-bd"/>
</dbReference>
<dbReference type="PANTHER" id="PTHR43578">
    <property type="entry name" value="NADH-QUINONE OXIDOREDUCTASE SUBUNIT F"/>
    <property type="match status" value="1"/>
</dbReference>
<evidence type="ECO:0000256" key="1">
    <source>
        <dbReference type="ARBA" id="ARBA00001917"/>
    </source>
</evidence>
<proteinExistence type="inferred from homology"/>
<dbReference type="GO" id="GO:0046872">
    <property type="term" value="F:metal ion binding"/>
    <property type="evidence" value="ECO:0007669"/>
    <property type="project" value="UniProtKB-KW"/>
</dbReference>
<keyword evidence="7" id="KW-0411">Iron-sulfur</keyword>
<keyword evidence="4" id="KW-0004">4Fe-4S</keyword>
<comment type="cofactor">
    <cofactor evidence="1">
        <name>FMN</name>
        <dbReference type="ChEBI" id="CHEBI:58210"/>
    </cofactor>
</comment>
<dbReference type="Proteomes" id="UP000503096">
    <property type="component" value="Chromosome"/>
</dbReference>